<dbReference type="Gene3D" id="3.40.50.300">
    <property type="entry name" value="P-loop containing nucleotide triphosphate hydrolases"/>
    <property type="match status" value="1"/>
</dbReference>
<comment type="caution">
    <text evidence="2">The sequence shown here is derived from an EMBL/GenBank/DDBJ whole genome shotgun (WGS) entry which is preliminary data.</text>
</comment>
<keyword evidence="3" id="KW-1185">Reference proteome</keyword>
<dbReference type="InterPro" id="IPR027417">
    <property type="entry name" value="P-loop_NTPase"/>
</dbReference>
<dbReference type="Proteomes" id="UP000535491">
    <property type="component" value="Unassembled WGS sequence"/>
</dbReference>
<dbReference type="InterPro" id="IPR004435">
    <property type="entry name" value="MobB_dom"/>
</dbReference>
<evidence type="ECO:0000313" key="3">
    <source>
        <dbReference type="Proteomes" id="UP000535491"/>
    </source>
</evidence>
<dbReference type="PANTHER" id="PTHR40072">
    <property type="entry name" value="MOLYBDOPTERIN-GUANINE DINUCLEOTIDE BIOSYNTHESIS ADAPTER PROTEIN-RELATED"/>
    <property type="match status" value="1"/>
</dbReference>
<evidence type="ECO:0000313" key="2">
    <source>
        <dbReference type="EMBL" id="MBA4493805.1"/>
    </source>
</evidence>
<dbReference type="EMBL" id="JACEIQ010000004">
    <property type="protein sequence ID" value="MBA4493805.1"/>
    <property type="molecule type" value="Genomic_DNA"/>
</dbReference>
<dbReference type="NCBIfam" id="TIGR00176">
    <property type="entry name" value="mobB"/>
    <property type="match status" value="1"/>
</dbReference>
<reference evidence="2 3" key="1">
    <citation type="submission" date="2020-07" db="EMBL/GenBank/DDBJ databases">
        <authorList>
            <person name="Feng H."/>
        </authorList>
    </citation>
    <scope>NUCLEOTIDE SEQUENCE [LARGE SCALE GENOMIC DNA]</scope>
    <source>
        <strain evidence="3">s-10</strain>
    </source>
</reference>
<dbReference type="Pfam" id="PF03205">
    <property type="entry name" value="MobB"/>
    <property type="match status" value="1"/>
</dbReference>
<accession>A0A7W2A7P5</accession>
<dbReference type="GO" id="GO:0005525">
    <property type="term" value="F:GTP binding"/>
    <property type="evidence" value="ECO:0007669"/>
    <property type="project" value="InterPro"/>
</dbReference>
<dbReference type="SUPFAM" id="SSF52540">
    <property type="entry name" value="P-loop containing nucleoside triphosphate hydrolases"/>
    <property type="match status" value="1"/>
</dbReference>
<dbReference type="PANTHER" id="PTHR40072:SF1">
    <property type="entry name" value="MOLYBDOPTERIN-GUANINE DINUCLEOTIDE BIOSYNTHESIS ADAPTER PROTEIN"/>
    <property type="match status" value="1"/>
</dbReference>
<feature type="domain" description="Molybdopterin-guanine dinucleotide biosynthesis protein B (MobB)" evidence="1">
    <location>
        <begin position="8"/>
        <end position="134"/>
    </location>
</feature>
<protein>
    <submittedName>
        <fullName evidence="2">Molybdopterin-guanine dinucleotide biosynthesis protein B</fullName>
    </submittedName>
</protein>
<dbReference type="RefSeq" id="WP_181751054.1">
    <property type="nucleotide sequence ID" value="NZ_JACEIQ010000004.1"/>
</dbReference>
<dbReference type="AlphaFoldDB" id="A0A7W2A7P5"/>
<proteinExistence type="predicted"/>
<dbReference type="InterPro" id="IPR052539">
    <property type="entry name" value="MGD_biosynthesis_adapter"/>
</dbReference>
<name>A0A7W2A7P5_9BACL</name>
<dbReference type="CDD" id="cd03116">
    <property type="entry name" value="MobB"/>
    <property type="match status" value="1"/>
</dbReference>
<dbReference type="GO" id="GO:0006777">
    <property type="term" value="P:Mo-molybdopterin cofactor biosynthetic process"/>
    <property type="evidence" value="ECO:0007669"/>
    <property type="project" value="InterPro"/>
</dbReference>
<organism evidence="2 3">
    <name type="scientific">Paenactinomyces guangxiensis</name>
    <dbReference type="NCBI Taxonomy" id="1490290"/>
    <lineage>
        <taxon>Bacteria</taxon>
        <taxon>Bacillati</taxon>
        <taxon>Bacillota</taxon>
        <taxon>Bacilli</taxon>
        <taxon>Bacillales</taxon>
        <taxon>Thermoactinomycetaceae</taxon>
        <taxon>Paenactinomyces</taxon>
    </lineage>
</organism>
<gene>
    <name evidence="2" type="primary">mobB</name>
    <name evidence="2" type="ORF">H1191_05740</name>
</gene>
<evidence type="ECO:0000259" key="1">
    <source>
        <dbReference type="Pfam" id="PF03205"/>
    </source>
</evidence>
<sequence length="163" mass="17998">MIGLQRRIVQVVGYKNSGKTTLICHLIGQLAEKGLRVGTVKHDSHDFQWDTAGTDTWKHTAAGAHTVAITSTKKTAVFKQKPASLDELVSGMDDVDVILVEGFKQEKYPKVLLIRNVDDTQLLQQLTNVIAVVSPVPLTNIRLPVWPAGQTDGLAEFLLDQWE</sequence>